<keyword evidence="2" id="KW-1185">Reference proteome</keyword>
<dbReference type="AlphaFoldDB" id="A0A839EFA9"/>
<comment type="caution">
    <text evidence="1">The sequence shown here is derived from an EMBL/GenBank/DDBJ whole genome shotgun (WGS) entry which is preliminary data.</text>
</comment>
<dbReference type="EMBL" id="JACGWX010000009">
    <property type="protein sequence ID" value="MBA8848914.1"/>
    <property type="molecule type" value="Genomic_DNA"/>
</dbReference>
<organism evidence="1 2">
    <name type="scientific">Microcella alkalica</name>
    <dbReference type="NCBI Taxonomy" id="355930"/>
    <lineage>
        <taxon>Bacteria</taxon>
        <taxon>Bacillati</taxon>
        <taxon>Actinomycetota</taxon>
        <taxon>Actinomycetes</taxon>
        <taxon>Micrococcales</taxon>
        <taxon>Microbacteriaceae</taxon>
        <taxon>Microcella</taxon>
    </lineage>
</organism>
<name>A0A839EFA9_9MICO</name>
<evidence type="ECO:0000313" key="1">
    <source>
        <dbReference type="EMBL" id="MBA8848914.1"/>
    </source>
</evidence>
<protein>
    <submittedName>
        <fullName evidence="1">Uncharacterized protein</fullName>
    </submittedName>
</protein>
<accession>A0A839EFA9</accession>
<proteinExistence type="predicted"/>
<dbReference type="RefSeq" id="WP_182491690.1">
    <property type="nucleotide sequence ID" value="NZ_BAAAOV010000004.1"/>
</dbReference>
<gene>
    <name evidence="1" type="ORF">FHX53_002531</name>
</gene>
<dbReference type="Proteomes" id="UP000585905">
    <property type="component" value="Unassembled WGS sequence"/>
</dbReference>
<dbReference type="InterPro" id="IPR046561">
    <property type="entry name" value="DUF6716"/>
</dbReference>
<evidence type="ECO:0000313" key="2">
    <source>
        <dbReference type="Proteomes" id="UP000585905"/>
    </source>
</evidence>
<sequence>MSLIALADSDSYLKWAAGTAERLVASGAVDEAVVQLLASPVLPSEPQRRAALDRSRWRSRDLAVLRLLDLVEQVRVRRPQAVLVGMRGPTAAVVLRELSSLPDRPVLVTGLPGLAIPATRKALYYRAQADLMVVHSRGERRAFDTRARELGWDHRFALSSLPFLERRPASGDDIVFAAQALVPATVEERRWLVRRLDALARGLPHRRVVLKVRATANEQQTHAERWPLPDLLEELPDRAPNLVVRGGSMQDALDSAGALATVSSTAIIEAVARGIPALAVDDFGVSEALINPVFRGSGLLGSIDGPLDGRFRMPDATWAADNYLHTEADDDVATVLAALIAERASGALPARRPVRSTLGGPLRRAWDRKTALGPHDRSLIGAAALAVGTPVRAIARRATRLRSVLSP</sequence>
<dbReference type="Pfam" id="PF20471">
    <property type="entry name" value="DUF6716"/>
    <property type="match status" value="1"/>
</dbReference>
<reference evidence="1 2" key="1">
    <citation type="submission" date="2020-07" db="EMBL/GenBank/DDBJ databases">
        <title>Sequencing the genomes of 1000 actinobacteria strains.</title>
        <authorList>
            <person name="Klenk H.-P."/>
        </authorList>
    </citation>
    <scope>NUCLEOTIDE SEQUENCE [LARGE SCALE GENOMIC DNA]</scope>
    <source>
        <strain evidence="1 2">DSM 19663</strain>
    </source>
</reference>